<comment type="caution">
    <text evidence="1">The sequence shown here is derived from an EMBL/GenBank/DDBJ whole genome shotgun (WGS) entry which is preliminary data.</text>
</comment>
<dbReference type="EMBL" id="JAHEPS010000002">
    <property type="protein sequence ID" value="MBT1444150.1"/>
    <property type="molecule type" value="Genomic_DNA"/>
</dbReference>
<dbReference type="Proteomes" id="UP001195903">
    <property type="component" value="Unassembled WGS sequence"/>
</dbReference>
<dbReference type="CDD" id="cd07818">
    <property type="entry name" value="SRPBCC_1"/>
    <property type="match status" value="1"/>
</dbReference>
<accession>A0ABS5V151</accession>
<dbReference type="Gene3D" id="3.30.530.20">
    <property type="match status" value="1"/>
</dbReference>
<gene>
    <name evidence="1" type="ORF">KJI95_06375</name>
</gene>
<keyword evidence="2" id="KW-1185">Reference proteome</keyword>
<dbReference type="InterPro" id="IPR023393">
    <property type="entry name" value="START-like_dom_sf"/>
</dbReference>
<dbReference type="Pfam" id="PF10604">
    <property type="entry name" value="Polyketide_cyc2"/>
    <property type="match status" value="1"/>
</dbReference>
<sequence length="177" mass="20062">MLKKFLLVLLVITAAPFVAALFIKSDYQVVATQTINKPLGEVFDYLRFLKHQDEFSVWAQIDPNMRKSYRGVDGEVGFVSAWDSDNPDAGKGEQEIIALESERRIDYALRFIEPFASNDKAYLTTEALGDGQTKVSWGFVGHLDYPMNLLIPLMDIEAMVQKDLETGLANLKQRLER</sequence>
<protein>
    <submittedName>
        <fullName evidence="1">SRPBCC family protein</fullName>
    </submittedName>
</protein>
<reference evidence="1 2" key="1">
    <citation type="submission" date="2021-05" db="EMBL/GenBank/DDBJ databases">
        <title>Shewanella sp. JM162201.</title>
        <authorList>
            <person name="Xu S."/>
            <person name="Li A."/>
        </authorList>
    </citation>
    <scope>NUCLEOTIDE SEQUENCE [LARGE SCALE GENOMIC DNA]</scope>
    <source>
        <strain evidence="1 2">JM162201</strain>
    </source>
</reference>
<proteinExistence type="predicted"/>
<dbReference type="InterPro" id="IPR019587">
    <property type="entry name" value="Polyketide_cyclase/dehydratase"/>
</dbReference>
<dbReference type="SUPFAM" id="SSF55961">
    <property type="entry name" value="Bet v1-like"/>
    <property type="match status" value="1"/>
</dbReference>
<organism evidence="1 2">
    <name type="scientific">Shewanella jiangmenensis</name>
    <dbReference type="NCBI Taxonomy" id="2837387"/>
    <lineage>
        <taxon>Bacteria</taxon>
        <taxon>Pseudomonadati</taxon>
        <taxon>Pseudomonadota</taxon>
        <taxon>Gammaproteobacteria</taxon>
        <taxon>Alteromonadales</taxon>
        <taxon>Shewanellaceae</taxon>
        <taxon>Shewanella</taxon>
    </lineage>
</organism>
<evidence type="ECO:0000313" key="2">
    <source>
        <dbReference type="Proteomes" id="UP001195903"/>
    </source>
</evidence>
<dbReference type="RefSeq" id="WP_214506353.1">
    <property type="nucleotide sequence ID" value="NZ_JAHEPS010000002.1"/>
</dbReference>
<evidence type="ECO:0000313" key="1">
    <source>
        <dbReference type="EMBL" id="MBT1444150.1"/>
    </source>
</evidence>
<name>A0ABS5V151_9GAMM</name>